<evidence type="ECO:0000256" key="1">
    <source>
        <dbReference type="ARBA" id="ARBA00022603"/>
    </source>
</evidence>
<dbReference type="InterPro" id="IPR030391">
    <property type="entry name" value="MeTrfase_TrmA_CS"/>
</dbReference>
<evidence type="ECO:0000256" key="5">
    <source>
        <dbReference type="PROSITE-ProRule" id="PRU10015"/>
    </source>
</evidence>
<evidence type="ECO:0000259" key="6">
    <source>
        <dbReference type="PROSITE" id="PS50926"/>
    </source>
</evidence>
<dbReference type="Gene3D" id="2.40.50.140">
    <property type="entry name" value="Nucleic acid-binding proteins"/>
    <property type="match status" value="1"/>
</dbReference>
<dbReference type="GO" id="GO:0070475">
    <property type="term" value="P:rRNA base methylation"/>
    <property type="evidence" value="ECO:0007669"/>
    <property type="project" value="TreeGrafter"/>
</dbReference>
<keyword evidence="3 4" id="KW-0949">S-adenosyl-L-methionine</keyword>
<dbReference type="RefSeq" id="WP_212696126.1">
    <property type="nucleotide sequence ID" value="NZ_CP058649.1"/>
</dbReference>
<keyword evidence="1 4" id="KW-0489">Methyltransferase</keyword>
<dbReference type="KEGG" id="vpy:HZI73_25375"/>
<dbReference type="SUPFAM" id="SSF50249">
    <property type="entry name" value="Nucleic acid-binding proteins"/>
    <property type="match status" value="1"/>
</dbReference>
<proteinExistence type="inferred from homology"/>
<dbReference type="InterPro" id="IPR002792">
    <property type="entry name" value="TRAM_dom"/>
</dbReference>
<dbReference type="CDD" id="cd02440">
    <property type="entry name" value="AdoMet_MTases"/>
    <property type="match status" value="1"/>
</dbReference>
<dbReference type="EC" id="2.1.1.190" evidence="7"/>
<feature type="active site" description="Nucleophile" evidence="4">
    <location>
        <position position="416"/>
    </location>
</feature>
<dbReference type="InterPro" id="IPR012340">
    <property type="entry name" value="NA-bd_OB-fold"/>
</dbReference>
<sequence length="469" mass="52660">MKKNNQALPVVKNEYYHMTIDDLGIHGEGIGKINGYTLFVDGALPGEKVKVKVIKTKKNYGYGKLIEIVKPSEHRRDPVCPIAKRCGGCQIQHLSYKAQLAYKRKKIVDLLERIGGMKDVVVNETIGMDDPYYYRNKVQFPVGEAMDGGIDIGFYAMRSHQIVTTDTCYIQQPVNGTIIETIKAHMLTYGIPPYSEHRHQGLVRHIVTRISHHTNEIMVGIVINGHKLPHEEELVTSLQQIEQVSGIYVSMNKEKTNVIMGKTIRMLWGQETITDYIGAIAFRISPLSFYQVNPIQTEKLYNMVLAYADLTGEEVVWDAYCGIGTISLFLAKHCKKVLGVEIVPEAIQDAKENARLSGITNAEFHVGKAERVITEQFQDGVKADVIVVDPPRKGCDKELLDTIIAMEPKRVVYVSCDPGTMARDVRVLCDGGYAVREVQGVDMFPHTVHTETICLLKNSKSSDYLYIDN</sequence>
<feature type="binding site" evidence="4">
    <location>
        <position position="320"/>
    </location>
    <ligand>
        <name>S-adenosyl-L-methionine</name>
        <dbReference type="ChEBI" id="CHEBI:59789"/>
    </ligand>
</feature>
<dbReference type="AlphaFoldDB" id="A0A8J8SJ92"/>
<dbReference type="Gene3D" id="2.40.50.1070">
    <property type="match status" value="1"/>
</dbReference>
<reference evidence="7" key="1">
    <citation type="submission" date="2020-07" db="EMBL/GenBank/DDBJ databases">
        <title>Vallitalea pronyensis genome.</title>
        <authorList>
            <person name="Postec A."/>
        </authorList>
    </citation>
    <scope>NUCLEOTIDE SEQUENCE</scope>
    <source>
        <strain evidence="7">FatNI3</strain>
    </source>
</reference>
<organism evidence="7 8">
    <name type="scientific">Vallitalea pronyensis</name>
    <dbReference type="NCBI Taxonomy" id="1348613"/>
    <lineage>
        <taxon>Bacteria</taxon>
        <taxon>Bacillati</taxon>
        <taxon>Bacillota</taxon>
        <taxon>Clostridia</taxon>
        <taxon>Lachnospirales</taxon>
        <taxon>Vallitaleaceae</taxon>
        <taxon>Vallitalea</taxon>
    </lineage>
</organism>
<accession>A0A8J8SJ92</accession>
<gene>
    <name evidence="7" type="primary">rlmD</name>
    <name evidence="7" type="ORF">HZI73_25375</name>
</gene>
<dbReference type="GO" id="GO:0070041">
    <property type="term" value="F:rRNA (uridine-C5-)-methyltransferase activity"/>
    <property type="evidence" value="ECO:0007669"/>
    <property type="project" value="TreeGrafter"/>
</dbReference>
<evidence type="ECO:0000256" key="3">
    <source>
        <dbReference type="ARBA" id="ARBA00022691"/>
    </source>
</evidence>
<dbReference type="InterPro" id="IPR030390">
    <property type="entry name" value="MeTrfase_TrmA_AS"/>
</dbReference>
<feature type="binding site" evidence="4">
    <location>
        <position position="291"/>
    </location>
    <ligand>
        <name>S-adenosyl-L-methionine</name>
        <dbReference type="ChEBI" id="CHEBI:59789"/>
    </ligand>
</feature>
<feature type="binding site" evidence="4">
    <location>
        <position position="341"/>
    </location>
    <ligand>
        <name>S-adenosyl-L-methionine</name>
        <dbReference type="ChEBI" id="CHEBI:59789"/>
    </ligand>
</feature>
<dbReference type="Proteomes" id="UP000683246">
    <property type="component" value="Chromosome"/>
</dbReference>
<name>A0A8J8SJ92_9FIRM</name>
<dbReference type="PROSITE" id="PS51687">
    <property type="entry name" value="SAM_MT_RNA_M5U"/>
    <property type="match status" value="1"/>
</dbReference>
<evidence type="ECO:0000313" key="7">
    <source>
        <dbReference type="EMBL" id="QUI25421.1"/>
    </source>
</evidence>
<dbReference type="FunFam" id="2.40.50.140:FF:000097">
    <property type="entry name" value="23S rRNA (uracil(1939)-C(5))-methyltransferase RlmD"/>
    <property type="match status" value="1"/>
</dbReference>
<keyword evidence="8" id="KW-1185">Reference proteome</keyword>
<evidence type="ECO:0000256" key="2">
    <source>
        <dbReference type="ARBA" id="ARBA00022679"/>
    </source>
</evidence>
<feature type="active site" evidence="5">
    <location>
        <position position="416"/>
    </location>
</feature>
<dbReference type="PANTHER" id="PTHR11061:SF30">
    <property type="entry name" value="TRNA (URACIL(54)-C(5))-METHYLTRANSFERASE"/>
    <property type="match status" value="1"/>
</dbReference>
<dbReference type="PROSITE" id="PS01231">
    <property type="entry name" value="TRMA_2"/>
    <property type="match status" value="1"/>
</dbReference>
<comment type="similarity">
    <text evidence="4">Belongs to the class I-like SAM-binding methyltransferase superfamily. RNA M5U methyltransferase family.</text>
</comment>
<dbReference type="SUPFAM" id="SSF53335">
    <property type="entry name" value="S-adenosyl-L-methionine-dependent methyltransferases"/>
    <property type="match status" value="1"/>
</dbReference>
<dbReference type="Gene3D" id="3.40.50.150">
    <property type="entry name" value="Vaccinia Virus protein VP39"/>
    <property type="match status" value="1"/>
</dbReference>
<dbReference type="PANTHER" id="PTHR11061">
    <property type="entry name" value="RNA M5U METHYLTRANSFERASE"/>
    <property type="match status" value="1"/>
</dbReference>
<dbReference type="Pfam" id="PF01938">
    <property type="entry name" value="TRAM"/>
    <property type="match status" value="1"/>
</dbReference>
<dbReference type="Pfam" id="PF05958">
    <property type="entry name" value="tRNA_U5-meth_tr"/>
    <property type="match status" value="1"/>
</dbReference>
<dbReference type="EMBL" id="CP058649">
    <property type="protein sequence ID" value="QUI25421.1"/>
    <property type="molecule type" value="Genomic_DNA"/>
</dbReference>
<dbReference type="InterPro" id="IPR029063">
    <property type="entry name" value="SAM-dependent_MTases_sf"/>
</dbReference>
<keyword evidence="2 4" id="KW-0808">Transferase</keyword>
<dbReference type="PROSITE" id="PS01230">
    <property type="entry name" value="TRMA_1"/>
    <property type="match status" value="1"/>
</dbReference>
<feature type="binding site" evidence="4">
    <location>
        <position position="389"/>
    </location>
    <ligand>
        <name>S-adenosyl-L-methionine</name>
        <dbReference type="ChEBI" id="CHEBI:59789"/>
    </ligand>
</feature>
<dbReference type="FunFam" id="3.40.50.150:FF:000009">
    <property type="entry name" value="23S rRNA (Uracil(1939)-C(5))-methyltransferase RlmD"/>
    <property type="match status" value="1"/>
</dbReference>
<evidence type="ECO:0000313" key="8">
    <source>
        <dbReference type="Proteomes" id="UP000683246"/>
    </source>
</evidence>
<dbReference type="PROSITE" id="PS50926">
    <property type="entry name" value="TRAM"/>
    <property type="match status" value="1"/>
</dbReference>
<feature type="domain" description="TRAM" evidence="6">
    <location>
        <begin position="9"/>
        <end position="67"/>
    </location>
</feature>
<dbReference type="NCBIfam" id="TIGR00479">
    <property type="entry name" value="rumA"/>
    <property type="match status" value="1"/>
</dbReference>
<protein>
    <submittedName>
        <fullName evidence="7">23S rRNA (Uracil(1939)-C(5))-methyltransferase RlmD</fullName>
        <ecNumber evidence="7">2.1.1.190</ecNumber>
    </submittedName>
</protein>
<dbReference type="InterPro" id="IPR010280">
    <property type="entry name" value="U5_MeTrfase_fam"/>
</dbReference>
<evidence type="ECO:0000256" key="4">
    <source>
        <dbReference type="PROSITE-ProRule" id="PRU01024"/>
    </source>
</evidence>
<dbReference type="FunFam" id="2.40.50.1070:FF:000003">
    <property type="entry name" value="23S rRNA (Uracil-5-)-methyltransferase RumA"/>
    <property type="match status" value="1"/>
</dbReference>